<reference evidence="2" key="1">
    <citation type="submission" date="2021-02" db="EMBL/GenBank/DDBJ databases">
        <authorList>
            <person name="Nowell W R."/>
        </authorList>
    </citation>
    <scope>NUCLEOTIDE SEQUENCE</scope>
</reference>
<proteinExistence type="predicted"/>
<dbReference type="PROSITE" id="PS50181">
    <property type="entry name" value="FBOX"/>
    <property type="match status" value="1"/>
</dbReference>
<dbReference type="AlphaFoldDB" id="A0A814PGT9"/>
<evidence type="ECO:0000313" key="3">
    <source>
        <dbReference type="Proteomes" id="UP000663882"/>
    </source>
</evidence>
<dbReference type="OrthoDB" id="10025536at2759"/>
<evidence type="ECO:0000313" key="2">
    <source>
        <dbReference type="EMBL" id="CAF1104696.1"/>
    </source>
</evidence>
<feature type="domain" description="F-box" evidence="1">
    <location>
        <begin position="6"/>
        <end position="54"/>
    </location>
</feature>
<dbReference type="InterPro" id="IPR001810">
    <property type="entry name" value="F-box_dom"/>
</dbReference>
<accession>A0A814PGT9</accession>
<protein>
    <recommendedName>
        <fullName evidence="1">F-box domain-containing protein</fullName>
    </recommendedName>
</protein>
<name>A0A814PGT9_9BILA</name>
<dbReference type="InterPro" id="IPR036047">
    <property type="entry name" value="F-box-like_dom_sf"/>
</dbReference>
<dbReference type="SUPFAM" id="SSF81383">
    <property type="entry name" value="F-box domain"/>
    <property type="match status" value="1"/>
</dbReference>
<organism evidence="2 3">
    <name type="scientific">Rotaria sordida</name>
    <dbReference type="NCBI Taxonomy" id="392033"/>
    <lineage>
        <taxon>Eukaryota</taxon>
        <taxon>Metazoa</taxon>
        <taxon>Spiralia</taxon>
        <taxon>Gnathifera</taxon>
        <taxon>Rotifera</taxon>
        <taxon>Eurotatoria</taxon>
        <taxon>Bdelloidea</taxon>
        <taxon>Philodinida</taxon>
        <taxon>Philodinidae</taxon>
        <taxon>Rotaria</taxon>
    </lineage>
</organism>
<dbReference type="Gene3D" id="1.20.1280.50">
    <property type="match status" value="1"/>
</dbReference>
<sequence>MSSNIIPSIDILPVEILHRIFDNLDAQTILFSIRPVCRLFRAVVNTYDRYVFDFKFISKSNFHLLCRLINPQNIISLTLRDNEYTLDQIALFISLVRLRQLTRLHSITFFDIEEFQLNMILKRINLNLLTSFSLNIRKHDDRRKKTTLSFLSSIMAQSSLRKVELNMKSDRISNISWPLNCRITCLTINEHIPFDDLCRILSCSPQLHTLILRQNLSIMINKMILPSSFPQLTSLTIEQLNITIDKLESFLSLTPSLVYLKFIGEGSVFDGKRWEQFIQINLSHLDTFEFFINIEMLTGQTREDLELLIEPFRSPFWIEYKKWFIACEFSMDPPYRIQIYSIPICKSVLHYKLDSEKFFISTSSMSLYHDPSILNNIKEINLSLKMPISDAIIQEALKRTSPLFPKVTKLHIDVSMDYRRKNPLASIKFLTSIIDVSQLVEVKLESYCFGKDRKMILFDMMTIIEQSYNLSSLIIHSRLSKYELYPFLDNLCSVIPRRIKHLQIPINRLDQIKIILERCQDLSVVQFAITRSKFSEEVIQWFTQNTIDSTFRRRDECNIIWIGKKTNEISINHKRMKLTDDNQFNS</sequence>
<dbReference type="Proteomes" id="UP000663882">
    <property type="component" value="Unassembled WGS sequence"/>
</dbReference>
<gene>
    <name evidence="2" type="ORF">RFH988_LOCUS19504</name>
</gene>
<dbReference type="Pfam" id="PF12937">
    <property type="entry name" value="F-box-like"/>
    <property type="match status" value="1"/>
</dbReference>
<comment type="caution">
    <text evidence="2">The sequence shown here is derived from an EMBL/GenBank/DDBJ whole genome shotgun (WGS) entry which is preliminary data.</text>
</comment>
<evidence type="ECO:0000259" key="1">
    <source>
        <dbReference type="PROSITE" id="PS50181"/>
    </source>
</evidence>
<dbReference type="EMBL" id="CAJNOO010001145">
    <property type="protein sequence ID" value="CAF1104696.1"/>
    <property type="molecule type" value="Genomic_DNA"/>
</dbReference>